<proteinExistence type="predicted"/>
<dbReference type="InterPro" id="IPR029052">
    <property type="entry name" value="Metallo-depent_PP-like"/>
</dbReference>
<dbReference type="PANTHER" id="PTHR42850">
    <property type="entry name" value="METALLOPHOSPHOESTERASE"/>
    <property type="match status" value="1"/>
</dbReference>
<dbReference type="Proteomes" id="UP000322530">
    <property type="component" value="Unassembled WGS sequence"/>
</dbReference>
<dbReference type="PRINTS" id="PR00114">
    <property type="entry name" value="STPHPHTASE"/>
</dbReference>
<dbReference type="InterPro" id="IPR006186">
    <property type="entry name" value="Ser/Thr-sp_prot-phosphatase"/>
</dbReference>
<keyword evidence="3" id="KW-1185">Reference proteome</keyword>
<comment type="caution">
    <text evidence="2">The sequence shown here is derived from an EMBL/GenBank/DDBJ whole genome shotgun (WGS) entry which is preliminary data.</text>
</comment>
<dbReference type="PANTHER" id="PTHR42850:SF4">
    <property type="entry name" value="ZINC-DEPENDENT ENDOPOLYPHOSPHATASE"/>
    <property type="match status" value="1"/>
</dbReference>
<evidence type="ECO:0000259" key="1">
    <source>
        <dbReference type="Pfam" id="PF00149"/>
    </source>
</evidence>
<dbReference type="Pfam" id="PF00149">
    <property type="entry name" value="Metallophos"/>
    <property type="match status" value="1"/>
</dbReference>
<sequence length="224" mass="26064">MTLDIDEMPDDAVAYHSYAIGDIHGEVSLLKRLLERLPYRPEDKLIFLGDYVDRGEDSIAVIRTLQALQQEHPRCIFLRGNHEDAWLEQWDGTSFKEMPSMPGARKVWESCNSEIPADIGRWMQQTRIDYEDDHAYYVHAGVLPYKPFSATIPFEKMWGAEGFTDRDYNWGKTVVFGHWERDTPFIQRHKIGIDTGAWRTGNLTAIQLPNRQIFQVHREPNDKA</sequence>
<dbReference type="CDD" id="cd00144">
    <property type="entry name" value="MPP_PPP_family"/>
    <property type="match status" value="1"/>
</dbReference>
<protein>
    <submittedName>
        <fullName evidence="2">Serine/threonine protein phosphatase</fullName>
    </submittedName>
</protein>
<name>A0A5A5TJV6_9CHLR</name>
<gene>
    <name evidence="2" type="ORF">KDI_47380</name>
</gene>
<feature type="domain" description="Calcineurin-like phosphoesterase" evidence="1">
    <location>
        <begin position="19"/>
        <end position="117"/>
    </location>
</feature>
<evidence type="ECO:0000313" key="2">
    <source>
        <dbReference type="EMBL" id="GCF11174.1"/>
    </source>
</evidence>
<evidence type="ECO:0000313" key="3">
    <source>
        <dbReference type="Proteomes" id="UP000322530"/>
    </source>
</evidence>
<dbReference type="InterPro" id="IPR004843">
    <property type="entry name" value="Calcineurin-like_PHP"/>
</dbReference>
<organism evidence="2 3">
    <name type="scientific">Dictyobacter arantiisoli</name>
    <dbReference type="NCBI Taxonomy" id="2014874"/>
    <lineage>
        <taxon>Bacteria</taxon>
        <taxon>Bacillati</taxon>
        <taxon>Chloroflexota</taxon>
        <taxon>Ktedonobacteria</taxon>
        <taxon>Ktedonobacterales</taxon>
        <taxon>Dictyobacteraceae</taxon>
        <taxon>Dictyobacter</taxon>
    </lineage>
</organism>
<dbReference type="GO" id="GO:0016791">
    <property type="term" value="F:phosphatase activity"/>
    <property type="evidence" value="ECO:0007669"/>
    <property type="project" value="TreeGrafter"/>
</dbReference>
<dbReference type="EMBL" id="BIXY01000097">
    <property type="protein sequence ID" value="GCF11174.1"/>
    <property type="molecule type" value="Genomic_DNA"/>
</dbReference>
<dbReference type="GO" id="GO:0008803">
    <property type="term" value="F:bis(5'-nucleosyl)-tetraphosphatase (symmetrical) activity"/>
    <property type="evidence" value="ECO:0007669"/>
    <property type="project" value="TreeGrafter"/>
</dbReference>
<dbReference type="GO" id="GO:0110154">
    <property type="term" value="P:RNA decapping"/>
    <property type="evidence" value="ECO:0007669"/>
    <property type="project" value="TreeGrafter"/>
</dbReference>
<dbReference type="GO" id="GO:0005737">
    <property type="term" value="C:cytoplasm"/>
    <property type="evidence" value="ECO:0007669"/>
    <property type="project" value="TreeGrafter"/>
</dbReference>
<dbReference type="Gene3D" id="3.60.21.10">
    <property type="match status" value="1"/>
</dbReference>
<dbReference type="InterPro" id="IPR050126">
    <property type="entry name" value="Ap4A_hydrolase"/>
</dbReference>
<accession>A0A5A5TJV6</accession>
<dbReference type="SUPFAM" id="SSF56300">
    <property type="entry name" value="Metallo-dependent phosphatases"/>
    <property type="match status" value="1"/>
</dbReference>
<dbReference type="AlphaFoldDB" id="A0A5A5TJV6"/>
<reference evidence="2 3" key="1">
    <citation type="submission" date="2019-01" db="EMBL/GenBank/DDBJ databases">
        <title>Draft genome sequence of Dictyobacter sp. Uno17.</title>
        <authorList>
            <person name="Wang C.M."/>
            <person name="Zheng Y."/>
            <person name="Sakai Y."/>
            <person name="Abe K."/>
            <person name="Yokota A."/>
            <person name="Yabe S."/>
        </authorList>
    </citation>
    <scope>NUCLEOTIDE SEQUENCE [LARGE SCALE GENOMIC DNA]</scope>
    <source>
        <strain evidence="2 3">Uno17</strain>
    </source>
</reference>